<dbReference type="AlphaFoldDB" id="A0A3D9SGJ6"/>
<dbReference type="Gene3D" id="3.40.50.720">
    <property type="entry name" value="NAD(P)-binding Rossmann-like Domain"/>
    <property type="match status" value="1"/>
</dbReference>
<dbReference type="InterPro" id="IPR036291">
    <property type="entry name" value="NAD(P)-bd_dom_sf"/>
</dbReference>
<evidence type="ECO:0000313" key="4">
    <source>
        <dbReference type="EMBL" id="REE94807.1"/>
    </source>
</evidence>
<sequence length="270" mass="27875">MTRSIGGATRLFAVLGDPVAQVRAPALVNPLFAELGLDAVLVPAHVRPADLAAVVRGLEAVGNLDGLLITVPHKFTVCGLAAELGRGAELAGSANALRRRPGGGWFADNFDGAGFVAGLEHAGHPVAGRRFLLAGAGGAGTAIAVALLEAGAERLTVREPDVARLDRLVGRLERHWPGRARGSAVPPPGDADVVDVVDVVVNATPLGLRADDPMPFAPAELPPGCVVADIIMSPPDTPLLVAAAGLGHPVHHGRHMLDQQLDLYRDFFGL</sequence>
<dbReference type="GO" id="GO:0005829">
    <property type="term" value="C:cytosol"/>
    <property type="evidence" value="ECO:0007669"/>
    <property type="project" value="TreeGrafter"/>
</dbReference>
<dbReference type="Proteomes" id="UP000256661">
    <property type="component" value="Unassembled WGS sequence"/>
</dbReference>
<dbReference type="GO" id="GO:0009423">
    <property type="term" value="P:chorismate biosynthetic process"/>
    <property type="evidence" value="ECO:0007669"/>
    <property type="project" value="TreeGrafter"/>
</dbReference>
<dbReference type="PANTHER" id="PTHR21089">
    <property type="entry name" value="SHIKIMATE DEHYDROGENASE"/>
    <property type="match status" value="1"/>
</dbReference>
<dbReference type="SUPFAM" id="SSF53223">
    <property type="entry name" value="Aminoacid dehydrogenase-like, N-terminal domain"/>
    <property type="match status" value="1"/>
</dbReference>
<name>A0A3D9SGJ6_9ACTN</name>
<dbReference type="GO" id="GO:0004764">
    <property type="term" value="F:shikimate 3-dehydrogenase (NADP+) activity"/>
    <property type="evidence" value="ECO:0007669"/>
    <property type="project" value="InterPro"/>
</dbReference>
<keyword evidence="2" id="KW-0028">Amino-acid biosynthesis</keyword>
<dbReference type="GO" id="GO:0009073">
    <property type="term" value="P:aromatic amino acid family biosynthetic process"/>
    <property type="evidence" value="ECO:0007669"/>
    <property type="project" value="UniProtKB-KW"/>
</dbReference>
<dbReference type="Pfam" id="PF08501">
    <property type="entry name" value="Shikimate_dh_N"/>
    <property type="match status" value="1"/>
</dbReference>
<organism evidence="4 5">
    <name type="scientific">Thermomonospora umbrina</name>
    <dbReference type="NCBI Taxonomy" id="111806"/>
    <lineage>
        <taxon>Bacteria</taxon>
        <taxon>Bacillati</taxon>
        <taxon>Actinomycetota</taxon>
        <taxon>Actinomycetes</taxon>
        <taxon>Streptosporangiales</taxon>
        <taxon>Thermomonosporaceae</taxon>
        <taxon>Thermomonospora</taxon>
    </lineage>
</organism>
<dbReference type="OrthoDB" id="3609723at2"/>
<dbReference type="InterPro" id="IPR022893">
    <property type="entry name" value="Shikimate_DH_fam"/>
</dbReference>
<dbReference type="GO" id="GO:0050661">
    <property type="term" value="F:NADP binding"/>
    <property type="evidence" value="ECO:0007669"/>
    <property type="project" value="TreeGrafter"/>
</dbReference>
<evidence type="ECO:0000313" key="5">
    <source>
        <dbReference type="Proteomes" id="UP000256661"/>
    </source>
</evidence>
<gene>
    <name evidence="4" type="ORF">DFJ69_0172</name>
</gene>
<dbReference type="Gene3D" id="3.40.50.10860">
    <property type="entry name" value="Leucine Dehydrogenase, chain A, domain 1"/>
    <property type="match status" value="1"/>
</dbReference>
<comment type="pathway">
    <text evidence="1">Metabolic intermediate biosynthesis; chorismate biosynthesis; chorismate from D-erythrose 4-phosphate and phosphoenolpyruvate: step 4/7.</text>
</comment>
<dbReference type="SUPFAM" id="SSF51735">
    <property type="entry name" value="NAD(P)-binding Rossmann-fold domains"/>
    <property type="match status" value="1"/>
</dbReference>
<dbReference type="EMBL" id="QTTT01000001">
    <property type="protein sequence ID" value="REE94807.1"/>
    <property type="molecule type" value="Genomic_DNA"/>
</dbReference>
<dbReference type="InterPro" id="IPR046346">
    <property type="entry name" value="Aminoacid_DH-like_N_sf"/>
</dbReference>
<evidence type="ECO:0000259" key="3">
    <source>
        <dbReference type="Pfam" id="PF08501"/>
    </source>
</evidence>
<evidence type="ECO:0000256" key="1">
    <source>
        <dbReference type="ARBA" id="ARBA00004871"/>
    </source>
</evidence>
<dbReference type="PANTHER" id="PTHR21089:SF1">
    <property type="entry name" value="BIFUNCTIONAL 3-DEHYDROQUINATE DEHYDRATASE_SHIKIMATE DEHYDROGENASE, CHLOROPLASTIC"/>
    <property type="match status" value="1"/>
</dbReference>
<keyword evidence="2" id="KW-0057">Aromatic amino acid biosynthesis</keyword>
<feature type="domain" description="Shikimate dehydrogenase substrate binding N-terminal" evidence="3">
    <location>
        <begin position="14"/>
        <end position="96"/>
    </location>
</feature>
<evidence type="ECO:0000256" key="2">
    <source>
        <dbReference type="ARBA" id="ARBA00023141"/>
    </source>
</evidence>
<accession>A0A3D9SGJ6</accession>
<protein>
    <submittedName>
        <fullName evidence="4">Shikimate dehydrogenase</fullName>
    </submittedName>
</protein>
<dbReference type="InterPro" id="IPR013708">
    <property type="entry name" value="Shikimate_DH-bd_N"/>
</dbReference>
<dbReference type="GO" id="GO:0019632">
    <property type="term" value="P:shikimate metabolic process"/>
    <property type="evidence" value="ECO:0007669"/>
    <property type="project" value="TreeGrafter"/>
</dbReference>
<proteinExistence type="predicted"/>
<keyword evidence="5" id="KW-1185">Reference proteome</keyword>
<comment type="caution">
    <text evidence="4">The sequence shown here is derived from an EMBL/GenBank/DDBJ whole genome shotgun (WGS) entry which is preliminary data.</text>
</comment>
<dbReference type="RefSeq" id="WP_116020702.1">
    <property type="nucleotide sequence ID" value="NZ_QTTT01000001.1"/>
</dbReference>
<reference evidence="4 5" key="1">
    <citation type="submission" date="2018-08" db="EMBL/GenBank/DDBJ databases">
        <title>Sequencing the genomes of 1000 actinobacteria strains.</title>
        <authorList>
            <person name="Klenk H.-P."/>
        </authorList>
    </citation>
    <scope>NUCLEOTIDE SEQUENCE [LARGE SCALE GENOMIC DNA]</scope>
    <source>
        <strain evidence="4 5">DSM 43927</strain>
    </source>
</reference>